<keyword evidence="3" id="KW-1185">Reference proteome</keyword>
<proteinExistence type="predicted"/>
<dbReference type="GO" id="GO:0003676">
    <property type="term" value="F:nucleic acid binding"/>
    <property type="evidence" value="ECO:0007669"/>
    <property type="project" value="InterPro"/>
</dbReference>
<feature type="compositionally biased region" description="Polar residues" evidence="1">
    <location>
        <begin position="213"/>
        <end position="230"/>
    </location>
</feature>
<organism evidence="2 3">
    <name type="scientific">Eumeta variegata</name>
    <name type="common">Bagworm moth</name>
    <name type="synonym">Eumeta japonica</name>
    <dbReference type="NCBI Taxonomy" id="151549"/>
    <lineage>
        <taxon>Eukaryota</taxon>
        <taxon>Metazoa</taxon>
        <taxon>Ecdysozoa</taxon>
        <taxon>Arthropoda</taxon>
        <taxon>Hexapoda</taxon>
        <taxon>Insecta</taxon>
        <taxon>Pterygota</taxon>
        <taxon>Neoptera</taxon>
        <taxon>Endopterygota</taxon>
        <taxon>Lepidoptera</taxon>
        <taxon>Glossata</taxon>
        <taxon>Ditrysia</taxon>
        <taxon>Tineoidea</taxon>
        <taxon>Psychidae</taxon>
        <taxon>Oiketicinae</taxon>
        <taxon>Eumeta</taxon>
    </lineage>
</organism>
<reference evidence="2 3" key="1">
    <citation type="journal article" date="2019" name="Commun. Biol.">
        <title>The bagworm genome reveals a unique fibroin gene that provides high tensile strength.</title>
        <authorList>
            <person name="Kono N."/>
            <person name="Nakamura H."/>
            <person name="Ohtoshi R."/>
            <person name="Tomita M."/>
            <person name="Numata K."/>
            <person name="Arakawa K."/>
        </authorList>
    </citation>
    <scope>NUCLEOTIDE SEQUENCE [LARGE SCALE GENOMIC DNA]</scope>
</reference>
<name>A0A4C1U0P8_EUMVA</name>
<evidence type="ECO:0000313" key="3">
    <source>
        <dbReference type="Proteomes" id="UP000299102"/>
    </source>
</evidence>
<protein>
    <submittedName>
        <fullName evidence="2">Uncharacterized protein</fullName>
    </submittedName>
</protein>
<gene>
    <name evidence="2" type="ORF">EVAR_75112_1</name>
</gene>
<evidence type="ECO:0000256" key="1">
    <source>
        <dbReference type="SAM" id="MobiDB-lite"/>
    </source>
</evidence>
<sequence length="252" mass="27528">MNIPEVHEDMKKEADIRTISWKFIPPGAVNMGGAWKCLVRSVKTALAATIRERSLRKEVIHNQLLEAEHIVNSRPLTEVDIEPTEAKGLTTNHFLIGRSCGAAHAVALTTCSLDLQTGENVNACQSLLAEAVEEVLTYSCAPLGARRLYISRVGRGQRPADPPNHRLTSYTAQTHNRRRSAASHFKDRRAGVIRSGGCSMLAPPLHSPPTHGSEISPQGPSQNCQRSPSDGNLAPFRPQALQQRPSKKTSKP</sequence>
<accession>A0A4C1U0P8</accession>
<dbReference type="STRING" id="151549.A0A4C1U0P8"/>
<dbReference type="PANTHER" id="PTHR47331">
    <property type="entry name" value="PHD-TYPE DOMAIN-CONTAINING PROTEIN"/>
    <property type="match status" value="1"/>
</dbReference>
<dbReference type="Proteomes" id="UP000299102">
    <property type="component" value="Unassembled WGS sequence"/>
</dbReference>
<dbReference type="AlphaFoldDB" id="A0A4C1U0P8"/>
<feature type="region of interest" description="Disordered" evidence="1">
    <location>
        <begin position="154"/>
        <end position="252"/>
    </location>
</feature>
<dbReference type="OrthoDB" id="10049357at2759"/>
<evidence type="ECO:0000313" key="2">
    <source>
        <dbReference type="EMBL" id="GBP19820.1"/>
    </source>
</evidence>
<comment type="caution">
    <text evidence="2">The sequence shown here is derived from an EMBL/GenBank/DDBJ whole genome shotgun (WGS) entry which is preliminary data.</text>
</comment>
<dbReference type="EMBL" id="BGZK01000112">
    <property type="protein sequence ID" value="GBP19820.1"/>
    <property type="molecule type" value="Genomic_DNA"/>
</dbReference>
<dbReference type="InterPro" id="IPR036397">
    <property type="entry name" value="RNaseH_sf"/>
</dbReference>
<dbReference type="PANTHER" id="PTHR47331:SF1">
    <property type="entry name" value="GAG-LIKE PROTEIN"/>
    <property type="match status" value="1"/>
</dbReference>
<dbReference type="Gene3D" id="3.30.420.10">
    <property type="entry name" value="Ribonuclease H-like superfamily/Ribonuclease H"/>
    <property type="match status" value="1"/>
</dbReference>